<feature type="active site" evidence="7">
    <location>
        <position position="266"/>
    </location>
</feature>
<dbReference type="Pfam" id="PF00171">
    <property type="entry name" value="Aldedh"/>
    <property type="match status" value="1"/>
</dbReference>
<protein>
    <recommendedName>
        <fullName evidence="6">succinate-semialdehyde dehydrogenase [NAD(P)(+)]</fullName>
        <ecNumber evidence="6">1.2.1.16</ecNumber>
    </recommendedName>
</protein>
<dbReference type="InterPro" id="IPR016161">
    <property type="entry name" value="Ald_DH/histidinol_DH"/>
</dbReference>
<keyword evidence="11" id="KW-1185">Reference proteome</keyword>
<dbReference type="OrthoDB" id="310895at2759"/>
<dbReference type="CDD" id="cd07103">
    <property type="entry name" value="ALDH_F5_SSADH_GabD"/>
    <property type="match status" value="1"/>
</dbReference>
<organism evidence="10 11">
    <name type="scientific">Cercospora kikuchii</name>
    <dbReference type="NCBI Taxonomy" id="84275"/>
    <lineage>
        <taxon>Eukaryota</taxon>
        <taxon>Fungi</taxon>
        <taxon>Dikarya</taxon>
        <taxon>Ascomycota</taxon>
        <taxon>Pezizomycotina</taxon>
        <taxon>Dothideomycetes</taxon>
        <taxon>Dothideomycetidae</taxon>
        <taxon>Mycosphaerellales</taxon>
        <taxon>Mycosphaerellaceae</taxon>
        <taxon>Cercospora</taxon>
    </lineage>
</organism>
<dbReference type="AlphaFoldDB" id="A0A9P3CV58"/>
<dbReference type="InterPro" id="IPR015590">
    <property type="entry name" value="Aldehyde_DH_dom"/>
</dbReference>
<feature type="domain" description="Aldehyde dehydrogenase" evidence="9">
    <location>
        <begin position="27"/>
        <end position="490"/>
    </location>
</feature>
<comment type="caution">
    <text evidence="10">The sequence shown here is derived from an EMBL/GenBank/DDBJ whole genome shotgun (WGS) entry which is preliminary data.</text>
</comment>
<dbReference type="FunFam" id="3.40.309.10:FF:000004">
    <property type="entry name" value="Succinate-semialdehyde dehydrogenase I"/>
    <property type="match status" value="1"/>
</dbReference>
<evidence type="ECO:0000256" key="4">
    <source>
        <dbReference type="ARBA" id="ARBA00050387"/>
    </source>
</evidence>
<evidence type="ECO:0000256" key="6">
    <source>
        <dbReference type="ARBA" id="ARBA00067047"/>
    </source>
</evidence>
<accession>A0A9P3CV58</accession>
<evidence type="ECO:0000256" key="3">
    <source>
        <dbReference type="ARBA" id="ARBA00023002"/>
    </source>
</evidence>
<keyword evidence="3 8" id="KW-0560">Oxidoreductase</keyword>
<dbReference type="InterPro" id="IPR016163">
    <property type="entry name" value="Ald_DH_C"/>
</dbReference>
<dbReference type="GO" id="GO:0009450">
    <property type="term" value="P:gamma-aminobutyric acid catabolic process"/>
    <property type="evidence" value="ECO:0007669"/>
    <property type="project" value="TreeGrafter"/>
</dbReference>
<dbReference type="GO" id="GO:0004777">
    <property type="term" value="F:succinate-semialdehyde dehydrogenase (NAD+) activity"/>
    <property type="evidence" value="ECO:0007669"/>
    <property type="project" value="TreeGrafter"/>
</dbReference>
<dbReference type="EMBL" id="BOLY01000005">
    <property type="protein sequence ID" value="GIZ44893.1"/>
    <property type="molecule type" value="Genomic_DNA"/>
</dbReference>
<dbReference type="PANTHER" id="PTHR43353:SF5">
    <property type="entry name" value="SUCCINATE-SEMIALDEHYDE DEHYDROGENASE, MITOCHONDRIAL"/>
    <property type="match status" value="1"/>
</dbReference>
<dbReference type="InterPro" id="IPR016162">
    <property type="entry name" value="Ald_DH_N"/>
</dbReference>
<dbReference type="SUPFAM" id="SSF53720">
    <property type="entry name" value="ALDH-like"/>
    <property type="match status" value="1"/>
</dbReference>
<dbReference type="GeneID" id="68293653"/>
<dbReference type="PROSITE" id="PS00687">
    <property type="entry name" value="ALDEHYDE_DEHYDR_GLU"/>
    <property type="match status" value="1"/>
</dbReference>
<evidence type="ECO:0000256" key="1">
    <source>
        <dbReference type="ARBA" id="ARBA00005176"/>
    </source>
</evidence>
<dbReference type="Proteomes" id="UP000825890">
    <property type="component" value="Unassembled WGS sequence"/>
</dbReference>
<evidence type="ECO:0000256" key="2">
    <source>
        <dbReference type="ARBA" id="ARBA00009986"/>
    </source>
</evidence>
<dbReference type="Gene3D" id="3.40.605.10">
    <property type="entry name" value="Aldehyde Dehydrogenase, Chain A, domain 1"/>
    <property type="match status" value="1"/>
</dbReference>
<evidence type="ECO:0000313" key="10">
    <source>
        <dbReference type="EMBL" id="GIZ44893.1"/>
    </source>
</evidence>
<dbReference type="PANTHER" id="PTHR43353">
    <property type="entry name" value="SUCCINATE-SEMIALDEHYDE DEHYDROGENASE, MITOCHONDRIAL"/>
    <property type="match status" value="1"/>
</dbReference>
<comment type="pathway">
    <text evidence="1">Amino-acid degradation; 4-aminobutanoate degradation.</text>
</comment>
<evidence type="ECO:0000313" key="11">
    <source>
        <dbReference type="Proteomes" id="UP000825890"/>
    </source>
</evidence>
<dbReference type="EC" id="1.2.1.16" evidence="6"/>
<evidence type="ECO:0000259" key="9">
    <source>
        <dbReference type="Pfam" id="PF00171"/>
    </source>
</evidence>
<dbReference type="InterPro" id="IPR029510">
    <property type="entry name" value="Ald_DH_CS_GLU"/>
</dbReference>
<dbReference type="Gene3D" id="3.40.309.10">
    <property type="entry name" value="Aldehyde Dehydrogenase, Chain A, domain 2"/>
    <property type="match status" value="1"/>
</dbReference>
<gene>
    <name evidence="10" type="ORF">CKM354_000807800</name>
</gene>
<dbReference type="InterPro" id="IPR050740">
    <property type="entry name" value="Aldehyde_DH_Superfamily"/>
</dbReference>
<dbReference type="FunFam" id="3.40.605.10:FF:000005">
    <property type="entry name" value="Succinate-semialdehyde dehydrogenase I"/>
    <property type="match status" value="1"/>
</dbReference>
<name>A0A9P3CV58_9PEZI</name>
<comment type="catalytic activity">
    <reaction evidence="4">
        <text>succinate semialdehyde + NADP(+) + H2O = succinate + NADPH + 2 H(+)</text>
        <dbReference type="Rhea" id="RHEA:13213"/>
        <dbReference type="ChEBI" id="CHEBI:15377"/>
        <dbReference type="ChEBI" id="CHEBI:15378"/>
        <dbReference type="ChEBI" id="CHEBI:30031"/>
        <dbReference type="ChEBI" id="CHEBI:57706"/>
        <dbReference type="ChEBI" id="CHEBI:57783"/>
        <dbReference type="ChEBI" id="CHEBI:58349"/>
        <dbReference type="EC" id="1.2.1.16"/>
    </reaction>
</comment>
<dbReference type="RefSeq" id="XP_044659380.1">
    <property type="nucleotide sequence ID" value="XM_044803445.1"/>
</dbReference>
<dbReference type="GO" id="GO:0005737">
    <property type="term" value="C:cytoplasm"/>
    <property type="evidence" value="ECO:0007669"/>
    <property type="project" value="TreeGrafter"/>
</dbReference>
<sequence length="498" mass="53603">MVTQQKSLKNVKNQNLLRTQGLINGEWISSSSSKATFDVIDPATLDHLATLPEMNKTDVSQAIDAAHTAFRTYKKTTARSRARLLRKWNDLCLSNADDLALIMTLENGKTLTESKGEILYASSFLEWFATQAEMTHGEVVPPANPSQRIVTFKQPVGVAACLAPWNFPAAMITRKCGAALAAGCTTVWKPAGETPLTALALAVLAEEAGFEKGVINVITSLTTVAEVGEELCTNPKVHKVSFTGSTRVGKLLMKQCSSTLKKLSLELGGNSPFIVFDDAKMETAVEAAVLAKFRNSGQTCVTANRIFVQAGVYDEFAKRLAERIGKMKVGAGTEEGVFVGPLTHDRAVEKAMKHIEDAKKHGGNVVLGGAPAKEFGNGYFLQPTLITNMSEEMITTREETFAPVMGLYKFDTEEEVIERANDCDVGLGSFIVTENQARSWRVAEALEVGMVGVNVGMLSACESPFGGVKGSGFGREGGTQGIDEYLVTKAMLINVASE</sequence>
<proteinExistence type="inferred from homology"/>
<evidence type="ECO:0000256" key="7">
    <source>
        <dbReference type="PROSITE-ProRule" id="PRU10007"/>
    </source>
</evidence>
<comment type="catalytic activity">
    <reaction evidence="5">
        <text>succinate semialdehyde + NAD(+) + H2O = succinate + NADH + 2 H(+)</text>
        <dbReference type="Rhea" id="RHEA:13217"/>
        <dbReference type="ChEBI" id="CHEBI:15377"/>
        <dbReference type="ChEBI" id="CHEBI:15378"/>
        <dbReference type="ChEBI" id="CHEBI:30031"/>
        <dbReference type="ChEBI" id="CHEBI:57540"/>
        <dbReference type="ChEBI" id="CHEBI:57706"/>
        <dbReference type="ChEBI" id="CHEBI:57945"/>
        <dbReference type="EC" id="1.2.1.16"/>
    </reaction>
</comment>
<evidence type="ECO:0000256" key="8">
    <source>
        <dbReference type="RuleBase" id="RU003345"/>
    </source>
</evidence>
<reference evidence="10 11" key="1">
    <citation type="submission" date="2021-01" db="EMBL/GenBank/DDBJ databases">
        <title>Cercospora kikuchii MAFF 305040 whole genome shotgun sequence.</title>
        <authorList>
            <person name="Kashiwa T."/>
            <person name="Suzuki T."/>
        </authorList>
    </citation>
    <scope>NUCLEOTIDE SEQUENCE [LARGE SCALE GENOMIC DNA]</scope>
    <source>
        <strain evidence="10 11">MAFF 305040</strain>
    </source>
</reference>
<comment type="similarity">
    <text evidence="2 8">Belongs to the aldehyde dehydrogenase family.</text>
</comment>
<evidence type="ECO:0000256" key="5">
    <source>
        <dbReference type="ARBA" id="ARBA00052698"/>
    </source>
</evidence>